<evidence type="ECO:0000313" key="2">
    <source>
        <dbReference type="Proteomes" id="UP000316621"/>
    </source>
</evidence>
<gene>
    <name evidence="1" type="ORF">C5167_045144</name>
</gene>
<protein>
    <submittedName>
        <fullName evidence="1">Uncharacterized protein</fullName>
    </submittedName>
</protein>
<name>A0A4Y7LBG9_PAPSO</name>
<proteinExistence type="predicted"/>
<reference evidence="1 2" key="1">
    <citation type="journal article" date="2018" name="Science">
        <title>The opium poppy genome and morphinan production.</title>
        <authorList>
            <person name="Guo L."/>
            <person name="Winzer T."/>
            <person name="Yang X."/>
            <person name="Li Y."/>
            <person name="Ning Z."/>
            <person name="He Z."/>
            <person name="Teodor R."/>
            <person name="Lu Y."/>
            <person name="Bowser T.A."/>
            <person name="Graham I.A."/>
            <person name="Ye K."/>
        </authorList>
    </citation>
    <scope>NUCLEOTIDE SEQUENCE [LARGE SCALE GENOMIC DNA]</scope>
    <source>
        <strain evidence="2">cv. HN1</strain>
        <tissue evidence="1">Leaves</tissue>
    </source>
</reference>
<dbReference type="EMBL" id="CM010725">
    <property type="protein sequence ID" value="RZC82357.1"/>
    <property type="molecule type" value="Genomic_DNA"/>
</dbReference>
<evidence type="ECO:0000313" key="1">
    <source>
        <dbReference type="EMBL" id="RZC82357.1"/>
    </source>
</evidence>
<dbReference type="Proteomes" id="UP000316621">
    <property type="component" value="Chromosome 11"/>
</dbReference>
<organism evidence="1 2">
    <name type="scientific">Papaver somniferum</name>
    <name type="common">Opium poppy</name>
    <dbReference type="NCBI Taxonomy" id="3469"/>
    <lineage>
        <taxon>Eukaryota</taxon>
        <taxon>Viridiplantae</taxon>
        <taxon>Streptophyta</taxon>
        <taxon>Embryophyta</taxon>
        <taxon>Tracheophyta</taxon>
        <taxon>Spermatophyta</taxon>
        <taxon>Magnoliopsida</taxon>
        <taxon>Ranunculales</taxon>
        <taxon>Papaveraceae</taxon>
        <taxon>Papaveroideae</taxon>
        <taxon>Papaver</taxon>
    </lineage>
</organism>
<keyword evidence="2" id="KW-1185">Reference proteome</keyword>
<sequence length="102" mass="11413">MVNRNGLQTPSWDLGFKSGFREENISDVAALIETIGDPSNLGTKEDTRSWTPGKNGEFSVSSCYEMIDGQQQLRGQAQARQRRMPSNYIWNSAIPTKVSFLV</sequence>
<dbReference type="Gramene" id="RZC82357">
    <property type="protein sequence ID" value="RZC82357"/>
    <property type="gene ID" value="C5167_045144"/>
</dbReference>
<dbReference type="AlphaFoldDB" id="A0A4Y7LBG9"/>
<accession>A0A4Y7LBG9</accession>